<organism evidence="1">
    <name type="scientific">freshwater metagenome</name>
    <dbReference type="NCBI Taxonomy" id="449393"/>
    <lineage>
        <taxon>unclassified sequences</taxon>
        <taxon>metagenomes</taxon>
        <taxon>ecological metagenomes</taxon>
    </lineage>
</organism>
<name>A0A6J7UNF5_9ZZZZ</name>
<proteinExistence type="predicted"/>
<gene>
    <name evidence="1" type="ORF">UFOPK4355_00916</name>
</gene>
<accession>A0A6J7UNF5</accession>
<protein>
    <submittedName>
        <fullName evidence="1">Unannotated protein</fullName>
    </submittedName>
</protein>
<reference evidence="1" key="1">
    <citation type="submission" date="2020-05" db="EMBL/GenBank/DDBJ databases">
        <authorList>
            <person name="Chiriac C."/>
            <person name="Salcher M."/>
            <person name="Ghai R."/>
            <person name="Kavagutti S V."/>
        </authorList>
    </citation>
    <scope>NUCLEOTIDE SEQUENCE</scope>
</reference>
<dbReference type="AlphaFoldDB" id="A0A6J7UNF5"/>
<evidence type="ECO:0000313" key="1">
    <source>
        <dbReference type="EMBL" id="CAB5065948.1"/>
    </source>
</evidence>
<sequence>MLSKISISLAEIPPSGPITIAIFLYSPPEISASTLVIVALADS</sequence>
<dbReference type="EMBL" id="CAFBQT010000135">
    <property type="protein sequence ID" value="CAB5065948.1"/>
    <property type="molecule type" value="Genomic_DNA"/>
</dbReference>